<accession>A0A846WL66</accession>
<dbReference type="InterPro" id="IPR019639">
    <property type="entry name" value="DUF2505"/>
</dbReference>
<protein>
    <submittedName>
        <fullName evidence="1">DUF2505 domain-containing protein</fullName>
    </submittedName>
</protein>
<reference evidence="1 2" key="1">
    <citation type="submission" date="2020-04" db="EMBL/GenBank/DDBJ databases">
        <title>MicrobeNet Type strains.</title>
        <authorList>
            <person name="Nicholson A.C."/>
        </authorList>
    </citation>
    <scope>NUCLEOTIDE SEQUENCE [LARGE SCALE GENOMIC DNA]</scope>
    <source>
        <strain evidence="1 2">ATCC BAA-14</strain>
    </source>
</reference>
<dbReference type="Pfam" id="PF10698">
    <property type="entry name" value="DUF2505"/>
    <property type="match status" value="1"/>
</dbReference>
<dbReference type="RefSeq" id="WP_006372813.1">
    <property type="nucleotide sequence ID" value="NZ_JAAXPC010000006.1"/>
</dbReference>
<dbReference type="AlphaFoldDB" id="A0A846WL66"/>
<dbReference type="Gene3D" id="3.30.530.20">
    <property type="match status" value="1"/>
</dbReference>
<dbReference type="InterPro" id="IPR023393">
    <property type="entry name" value="START-like_dom_sf"/>
</dbReference>
<dbReference type="SUPFAM" id="SSF55961">
    <property type="entry name" value="Bet v1-like"/>
    <property type="match status" value="1"/>
</dbReference>
<evidence type="ECO:0000313" key="2">
    <source>
        <dbReference type="Proteomes" id="UP000563898"/>
    </source>
</evidence>
<evidence type="ECO:0000313" key="1">
    <source>
        <dbReference type="EMBL" id="NKY02424.1"/>
    </source>
</evidence>
<proteinExistence type="predicted"/>
<gene>
    <name evidence="1" type="ORF">HGA05_12620</name>
</gene>
<name>A0A846WL66_9ACTN</name>
<sequence length="170" mass="18723">MPRTFEVAITSPHSTRQVFDAFAAAAYWHDRYAAFESSTTLDELDRTSTPDGESVRLVMTEDLRADRLPSLIGRVYPGELKVRTTEHWQVGADDRVHGTIEITVLGAPGSGLGRARIEPASGGSHMVVDGTVEVRLPLVGGRVESVIGAEFRRHIPDVGRFTTEWIDNHD</sequence>
<comment type="caution">
    <text evidence="1">The sequence shown here is derived from an EMBL/GenBank/DDBJ whole genome shotgun (WGS) entry which is preliminary data.</text>
</comment>
<dbReference type="Proteomes" id="UP000563898">
    <property type="component" value="Unassembled WGS sequence"/>
</dbReference>
<dbReference type="EMBL" id="JAAXPC010000006">
    <property type="protein sequence ID" value="NKY02424.1"/>
    <property type="molecule type" value="Genomic_DNA"/>
</dbReference>
<organism evidence="1 2">
    <name type="scientific">Gordonia polyisoprenivorans</name>
    <dbReference type="NCBI Taxonomy" id="84595"/>
    <lineage>
        <taxon>Bacteria</taxon>
        <taxon>Bacillati</taxon>
        <taxon>Actinomycetota</taxon>
        <taxon>Actinomycetes</taxon>
        <taxon>Mycobacteriales</taxon>
        <taxon>Gordoniaceae</taxon>
        <taxon>Gordonia</taxon>
    </lineage>
</organism>